<gene>
    <name evidence="1" type="ORF">BDP27DRAFT_517723</name>
</gene>
<proteinExistence type="predicted"/>
<dbReference type="AlphaFoldDB" id="A0A9P5U8X4"/>
<dbReference type="Proteomes" id="UP000772434">
    <property type="component" value="Unassembled WGS sequence"/>
</dbReference>
<protein>
    <submittedName>
        <fullName evidence="1">Uncharacterized protein</fullName>
    </submittedName>
</protein>
<dbReference type="EMBL" id="JADNRY010000032">
    <property type="protein sequence ID" value="KAF9071430.1"/>
    <property type="molecule type" value="Genomic_DNA"/>
</dbReference>
<reference evidence="1" key="1">
    <citation type="submission" date="2020-11" db="EMBL/GenBank/DDBJ databases">
        <authorList>
            <consortium name="DOE Joint Genome Institute"/>
            <person name="Ahrendt S."/>
            <person name="Riley R."/>
            <person name="Andreopoulos W."/>
            <person name="Labutti K."/>
            <person name="Pangilinan J."/>
            <person name="Ruiz-Duenas F.J."/>
            <person name="Barrasa J.M."/>
            <person name="Sanchez-Garcia M."/>
            <person name="Camarero S."/>
            <person name="Miyauchi S."/>
            <person name="Serrano A."/>
            <person name="Linde D."/>
            <person name="Babiker R."/>
            <person name="Drula E."/>
            <person name="Ayuso-Fernandez I."/>
            <person name="Pacheco R."/>
            <person name="Padilla G."/>
            <person name="Ferreira P."/>
            <person name="Barriuso J."/>
            <person name="Kellner H."/>
            <person name="Castanera R."/>
            <person name="Alfaro M."/>
            <person name="Ramirez L."/>
            <person name="Pisabarro A.G."/>
            <person name="Kuo A."/>
            <person name="Tritt A."/>
            <person name="Lipzen A."/>
            <person name="He G."/>
            <person name="Yan M."/>
            <person name="Ng V."/>
            <person name="Cullen D."/>
            <person name="Martin F."/>
            <person name="Rosso M.-N."/>
            <person name="Henrissat B."/>
            <person name="Hibbett D."/>
            <person name="Martinez A.T."/>
            <person name="Grigoriev I.V."/>
        </authorList>
    </citation>
    <scope>NUCLEOTIDE SEQUENCE</scope>
    <source>
        <strain evidence="1">AH 40177</strain>
    </source>
</reference>
<organism evidence="1 2">
    <name type="scientific">Rhodocollybia butyracea</name>
    <dbReference type="NCBI Taxonomy" id="206335"/>
    <lineage>
        <taxon>Eukaryota</taxon>
        <taxon>Fungi</taxon>
        <taxon>Dikarya</taxon>
        <taxon>Basidiomycota</taxon>
        <taxon>Agaricomycotina</taxon>
        <taxon>Agaricomycetes</taxon>
        <taxon>Agaricomycetidae</taxon>
        <taxon>Agaricales</taxon>
        <taxon>Marasmiineae</taxon>
        <taxon>Omphalotaceae</taxon>
        <taxon>Rhodocollybia</taxon>
    </lineage>
</organism>
<accession>A0A9P5U8X4</accession>
<sequence>MTTCFISTCSATGTTRLQLANMLISAAAAAVQPWPGIIHPTLSPHSAPQGFLGRRLDTAILFPHTEHARSSCHQRYPRYTTPTTLSYVSHHPIASPSMHSSLFQTRFGPNCSPNTPRARGFRLSCMSRREKECVPDVHEYMASWEEYLPRA</sequence>
<evidence type="ECO:0000313" key="2">
    <source>
        <dbReference type="Proteomes" id="UP000772434"/>
    </source>
</evidence>
<keyword evidence="2" id="KW-1185">Reference proteome</keyword>
<name>A0A9P5U8X4_9AGAR</name>
<comment type="caution">
    <text evidence="1">The sequence shown here is derived from an EMBL/GenBank/DDBJ whole genome shotgun (WGS) entry which is preliminary data.</text>
</comment>
<evidence type="ECO:0000313" key="1">
    <source>
        <dbReference type="EMBL" id="KAF9071430.1"/>
    </source>
</evidence>